<evidence type="ECO:0000313" key="2">
    <source>
        <dbReference type="Proteomes" id="UP000538292"/>
    </source>
</evidence>
<sequence>MLLAKTFDELARLTRKSVGKLPELNKKLAWLRFLPWIEKMEHKMFF</sequence>
<dbReference type="RefSeq" id="WP_181740259.1">
    <property type="nucleotide sequence ID" value="NZ_JACEOL010000031.1"/>
</dbReference>
<gene>
    <name evidence="1" type="ORF">H2C83_09680</name>
</gene>
<evidence type="ECO:0000313" key="1">
    <source>
        <dbReference type="EMBL" id="MBA4602578.1"/>
    </source>
</evidence>
<accession>A0A7W1XSQ2</accession>
<keyword evidence="2" id="KW-1185">Reference proteome</keyword>
<reference evidence="1 2" key="1">
    <citation type="submission" date="2020-07" db="EMBL/GenBank/DDBJ databases">
        <title>Thermoactinomyces phylogeny.</title>
        <authorList>
            <person name="Dunlap C."/>
        </authorList>
    </citation>
    <scope>NUCLEOTIDE SEQUENCE [LARGE SCALE GENOMIC DNA]</scope>
    <source>
        <strain evidence="1 2">AMNI-1</strain>
    </source>
</reference>
<dbReference type="EMBL" id="JACEOL010000031">
    <property type="protein sequence ID" value="MBA4602578.1"/>
    <property type="molecule type" value="Genomic_DNA"/>
</dbReference>
<protein>
    <submittedName>
        <fullName evidence="1">Uncharacterized protein</fullName>
    </submittedName>
</protein>
<dbReference type="Proteomes" id="UP000538292">
    <property type="component" value="Unassembled WGS sequence"/>
</dbReference>
<dbReference type="AlphaFoldDB" id="A0A7W1XSQ2"/>
<comment type="caution">
    <text evidence="1">The sequence shown here is derived from an EMBL/GenBank/DDBJ whole genome shotgun (WGS) entry which is preliminary data.</text>
</comment>
<organism evidence="1 2">
    <name type="scientific">Thermoactinomyces mirandus</name>
    <dbReference type="NCBI Taxonomy" id="2756294"/>
    <lineage>
        <taxon>Bacteria</taxon>
        <taxon>Bacillati</taxon>
        <taxon>Bacillota</taxon>
        <taxon>Bacilli</taxon>
        <taxon>Bacillales</taxon>
        <taxon>Thermoactinomycetaceae</taxon>
        <taxon>Thermoactinomyces</taxon>
    </lineage>
</organism>
<name>A0A7W1XSQ2_9BACL</name>
<proteinExistence type="predicted"/>